<dbReference type="AlphaFoldDB" id="A0A914DMY2"/>
<evidence type="ECO:0000256" key="1">
    <source>
        <dbReference type="ARBA" id="ARBA00001936"/>
    </source>
</evidence>
<dbReference type="Gene3D" id="3.40.1450.10">
    <property type="entry name" value="BPG-independent phosphoglycerate mutase, domain B"/>
    <property type="match status" value="1"/>
</dbReference>
<evidence type="ECO:0000256" key="2">
    <source>
        <dbReference type="ARBA" id="ARBA00004798"/>
    </source>
</evidence>
<protein>
    <recommendedName>
        <fullName evidence="4">phosphoglycerate mutase (2,3-diphosphoglycerate-independent)</fullName>
        <ecNumber evidence="4">5.4.2.12</ecNumber>
    </recommendedName>
</protein>
<evidence type="ECO:0000256" key="5">
    <source>
        <dbReference type="ARBA" id="ARBA00022723"/>
    </source>
</evidence>
<dbReference type="Pfam" id="PF06415">
    <property type="entry name" value="iPGM_N"/>
    <property type="match status" value="1"/>
</dbReference>
<evidence type="ECO:0000256" key="7">
    <source>
        <dbReference type="ARBA" id="ARBA00023211"/>
    </source>
</evidence>
<reference evidence="11" key="1">
    <citation type="submission" date="2022-11" db="UniProtKB">
        <authorList>
            <consortium name="WormBaseParasite"/>
        </authorList>
    </citation>
    <scope>IDENTIFICATION</scope>
</reference>
<keyword evidence="8" id="KW-0413">Isomerase</keyword>
<dbReference type="PANTHER" id="PTHR31637:SF0">
    <property type="entry name" value="2,3-BISPHOSPHOGLYCERATE-INDEPENDENT PHOSPHOGLYCERATE MUTASE"/>
    <property type="match status" value="1"/>
</dbReference>
<dbReference type="SUPFAM" id="SSF64158">
    <property type="entry name" value="2,3-Bisphosphoglycerate-independent phosphoglycerate mutase, substrate-binding domain"/>
    <property type="match status" value="1"/>
</dbReference>
<keyword evidence="6" id="KW-0324">Glycolysis</keyword>
<evidence type="ECO:0000313" key="10">
    <source>
        <dbReference type="Proteomes" id="UP000887540"/>
    </source>
</evidence>
<proteinExistence type="inferred from homology"/>
<evidence type="ECO:0000256" key="8">
    <source>
        <dbReference type="ARBA" id="ARBA00023235"/>
    </source>
</evidence>
<dbReference type="GO" id="GO:0006096">
    <property type="term" value="P:glycolytic process"/>
    <property type="evidence" value="ECO:0007669"/>
    <property type="project" value="UniProtKB-KW"/>
</dbReference>
<comment type="similarity">
    <text evidence="3">Belongs to the BPG-independent phosphoglycerate mutase family.</text>
</comment>
<accession>A0A914DMY2</accession>
<dbReference type="GO" id="GO:0004619">
    <property type="term" value="F:phosphoglycerate mutase activity"/>
    <property type="evidence" value="ECO:0007669"/>
    <property type="project" value="UniProtKB-EC"/>
</dbReference>
<dbReference type="Proteomes" id="UP000887540">
    <property type="component" value="Unplaced"/>
</dbReference>
<evidence type="ECO:0000313" key="11">
    <source>
        <dbReference type="WBParaSite" id="ACRNAN_scaffold3132.g7845.t1"/>
    </source>
</evidence>
<evidence type="ECO:0000256" key="4">
    <source>
        <dbReference type="ARBA" id="ARBA00012026"/>
    </source>
</evidence>
<dbReference type="EC" id="5.4.2.12" evidence="4"/>
<evidence type="ECO:0000259" key="9">
    <source>
        <dbReference type="Pfam" id="PF06415"/>
    </source>
</evidence>
<dbReference type="PANTHER" id="PTHR31637">
    <property type="entry name" value="2,3-BISPHOSPHOGLYCERATE-INDEPENDENT PHOSPHOGLYCERATE MUTASE"/>
    <property type="match status" value="1"/>
</dbReference>
<keyword evidence="7" id="KW-0464">Manganese</keyword>
<evidence type="ECO:0000256" key="6">
    <source>
        <dbReference type="ARBA" id="ARBA00023152"/>
    </source>
</evidence>
<dbReference type="InterPro" id="IPR005995">
    <property type="entry name" value="Pgm_bpd_ind"/>
</dbReference>
<name>A0A914DMY2_9BILA</name>
<keyword evidence="10" id="KW-1185">Reference proteome</keyword>
<organism evidence="10 11">
    <name type="scientific">Acrobeloides nanus</name>
    <dbReference type="NCBI Taxonomy" id="290746"/>
    <lineage>
        <taxon>Eukaryota</taxon>
        <taxon>Metazoa</taxon>
        <taxon>Ecdysozoa</taxon>
        <taxon>Nematoda</taxon>
        <taxon>Chromadorea</taxon>
        <taxon>Rhabditida</taxon>
        <taxon>Tylenchina</taxon>
        <taxon>Cephalobomorpha</taxon>
        <taxon>Cephaloboidea</taxon>
        <taxon>Cephalobidae</taxon>
        <taxon>Acrobeloides</taxon>
    </lineage>
</organism>
<dbReference type="GO" id="GO:0005737">
    <property type="term" value="C:cytoplasm"/>
    <property type="evidence" value="ECO:0007669"/>
    <property type="project" value="InterPro"/>
</dbReference>
<feature type="domain" description="BPG-independent PGAM N-terminal" evidence="9">
    <location>
        <begin position="2"/>
        <end position="168"/>
    </location>
</feature>
<dbReference type="InterPro" id="IPR036646">
    <property type="entry name" value="PGAM_B_sf"/>
</dbReference>
<evidence type="ECO:0000256" key="3">
    <source>
        <dbReference type="ARBA" id="ARBA00008819"/>
    </source>
</evidence>
<keyword evidence="5" id="KW-0479">Metal-binding</keyword>
<dbReference type="InterPro" id="IPR011258">
    <property type="entry name" value="BPG-indep_PGM_N"/>
</dbReference>
<dbReference type="WBParaSite" id="ACRNAN_scaffold3132.g7845.t1">
    <property type="protein sequence ID" value="ACRNAN_scaffold3132.g7845.t1"/>
    <property type="gene ID" value="ACRNAN_scaffold3132.g7845"/>
</dbReference>
<dbReference type="GO" id="GO:0030145">
    <property type="term" value="F:manganese ion binding"/>
    <property type="evidence" value="ECO:0007669"/>
    <property type="project" value="InterPro"/>
</dbReference>
<comment type="pathway">
    <text evidence="2">Carbohydrate degradation; glycolysis; pyruvate from D-glyceraldehyde 3-phosphate: step 3/5.</text>
</comment>
<sequence>MAVRNKKLTENEALKAAAERAVKGNGRLHLAGLVSDGGVHSHIDHLLALVEAVKKLNVPMLFIQFFGDGRDTSPTNGVTYLETLLNFLKEQQYGELSTIVGHYYAMDRDKRWERIRVAYDAMIAGIGEKSTQEQAIELVKSRYAKDETDEFLKPIVFSDEARIKERIRPDVARFIRYFEETWIGYYKDGIWRRPRYESEFRWALGITYPCFDVFMTKLCNEYARVEYVLGRRIRDPIEHFYYDIIENYEDYRCVLSFFDAMIEVEPR</sequence>
<comment type="cofactor">
    <cofactor evidence="1">
        <name>Mn(2+)</name>
        <dbReference type="ChEBI" id="CHEBI:29035"/>
    </cofactor>
</comment>
<dbReference type="GO" id="GO:0006007">
    <property type="term" value="P:glucose catabolic process"/>
    <property type="evidence" value="ECO:0007669"/>
    <property type="project" value="InterPro"/>
</dbReference>